<accession>A0A6J5NNN8</accession>
<proteinExistence type="predicted"/>
<sequence length="526" mass="54292">SLTGQSLVEDTTASSTHDLVVSSAFVAGTPVTLSIYAKSNGRNLRVFLPTAAFTVSVSVVFDLAAGTTSVATGTPIATIQNVGNGWYRCGLTATPTTTASGSITFRMLDGSTASYTGDGTSGIFIWGAQLSDSASLDPYVYNPVAAPSNVAYYGPRFDYSPTTLQPLGLLIEEQRTNSLRNSTGVGAVVGTPGTAPTNWFITGTSSGITREITAIGVEDGINYIDVRFFGTASATLNHTLSTDTATQIAASSGQSWSGSFYARLVAGSLNDLTVTTRLSSRDSGGAALETIGTITLTPTSAALKTQRAVSSGTVLNVSTAYILQQLLFAYNSGAVIDATFRIGLPQLELGAFATSVIPTTTAATTRAADVATMIGDNFSNWYNQSEGTLCAEWSKIGSSNFQSMFGVSNAPSNNVMLLAHGSGAPTNNARFDVNDGGVTQASLTIVTGSVVGTLYKTAGAYAANNFAAVANGGAVQTDTSGTVPTVTQSVIGVNRTANGGFLNGYIRQIAYYPRRLSNAQLQALTV</sequence>
<dbReference type="InterPro" id="IPR013320">
    <property type="entry name" value="ConA-like_dom_sf"/>
</dbReference>
<dbReference type="Gene3D" id="2.60.120.200">
    <property type="match status" value="1"/>
</dbReference>
<evidence type="ECO:0008006" key="2">
    <source>
        <dbReference type="Google" id="ProtNLM"/>
    </source>
</evidence>
<dbReference type="EMBL" id="LR796711">
    <property type="protein sequence ID" value="CAB4160537.1"/>
    <property type="molecule type" value="Genomic_DNA"/>
</dbReference>
<name>A0A6J5NNN8_9CAUD</name>
<protein>
    <recommendedName>
        <fullName evidence="2">Concanavalin A-like lectin/glucanases superfamily</fullName>
    </recommendedName>
</protein>
<gene>
    <name evidence="1" type="ORF">UFOVP764_1</name>
</gene>
<reference evidence="1" key="1">
    <citation type="submission" date="2020-04" db="EMBL/GenBank/DDBJ databases">
        <authorList>
            <person name="Chiriac C."/>
            <person name="Salcher M."/>
            <person name="Ghai R."/>
            <person name="Kavagutti S V."/>
        </authorList>
    </citation>
    <scope>NUCLEOTIDE SEQUENCE</scope>
</reference>
<feature type="non-terminal residue" evidence="1">
    <location>
        <position position="1"/>
    </location>
</feature>
<dbReference type="SUPFAM" id="SSF49899">
    <property type="entry name" value="Concanavalin A-like lectins/glucanases"/>
    <property type="match status" value="1"/>
</dbReference>
<organism evidence="1">
    <name type="scientific">uncultured Caudovirales phage</name>
    <dbReference type="NCBI Taxonomy" id="2100421"/>
    <lineage>
        <taxon>Viruses</taxon>
        <taxon>Duplodnaviria</taxon>
        <taxon>Heunggongvirae</taxon>
        <taxon>Uroviricota</taxon>
        <taxon>Caudoviricetes</taxon>
        <taxon>Peduoviridae</taxon>
        <taxon>Maltschvirus</taxon>
        <taxon>Maltschvirus maltsch</taxon>
    </lineage>
</organism>
<evidence type="ECO:0000313" key="1">
    <source>
        <dbReference type="EMBL" id="CAB4160537.1"/>
    </source>
</evidence>